<dbReference type="GO" id="GO:0005737">
    <property type="term" value="C:cytoplasm"/>
    <property type="evidence" value="ECO:0007669"/>
    <property type="project" value="TreeGrafter"/>
</dbReference>
<dbReference type="AlphaFoldDB" id="A0A0C2Y3G3"/>
<evidence type="ECO:0000256" key="3">
    <source>
        <dbReference type="ARBA" id="ARBA00023216"/>
    </source>
</evidence>
<dbReference type="GO" id="GO:0005634">
    <property type="term" value="C:nucleus"/>
    <property type="evidence" value="ECO:0007669"/>
    <property type="project" value="TreeGrafter"/>
</dbReference>
<organism evidence="5 6">
    <name type="scientific">Hebeloma cylindrosporum</name>
    <dbReference type="NCBI Taxonomy" id="76867"/>
    <lineage>
        <taxon>Eukaryota</taxon>
        <taxon>Fungi</taxon>
        <taxon>Dikarya</taxon>
        <taxon>Basidiomycota</taxon>
        <taxon>Agaricomycotina</taxon>
        <taxon>Agaricomycetes</taxon>
        <taxon>Agaricomycetidae</taxon>
        <taxon>Agaricales</taxon>
        <taxon>Agaricineae</taxon>
        <taxon>Hymenogastraceae</taxon>
        <taxon>Hebeloma</taxon>
    </lineage>
</organism>
<dbReference type="Pfam" id="PF00191">
    <property type="entry name" value="Annexin"/>
    <property type="match status" value="2"/>
</dbReference>
<comment type="similarity">
    <text evidence="1">Belongs to the annexin family.</text>
</comment>
<keyword evidence="3" id="KW-0041">Annexin</keyword>
<feature type="compositionally biased region" description="Pro residues" evidence="4">
    <location>
        <begin position="178"/>
        <end position="188"/>
    </location>
</feature>
<reference evidence="6" key="2">
    <citation type="submission" date="2015-01" db="EMBL/GenBank/DDBJ databases">
        <title>Evolutionary Origins and Diversification of the Mycorrhizal Mutualists.</title>
        <authorList>
            <consortium name="DOE Joint Genome Institute"/>
            <consortium name="Mycorrhizal Genomics Consortium"/>
            <person name="Kohler A."/>
            <person name="Kuo A."/>
            <person name="Nagy L.G."/>
            <person name="Floudas D."/>
            <person name="Copeland A."/>
            <person name="Barry K.W."/>
            <person name="Cichocki N."/>
            <person name="Veneault-Fourrey C."/>
            <person name="LaButti K."/>
            <person name="Lindquist E.A."/>
            <person name="Lipzen A."/>
            <person name="Lundell T."/>
            <person name="Morin E."/>
            <person name="Murat C."/>
            <person name="Riley R."/>
            <person name="Ohm R."/>
            <person name="Sun H."/>
            <person name="Tunlid A."/>
            <person name="Henrissat B."/>
            <person name="Grigoriev I.V."/>
            <person name="Hibbett D.S."/>
            <person name="Martin F."/>
        </authorList>
    </citation>
    <scope>NUCLEOTIDE SEQUENCE [LARGE SCALE GENOMIC DNA]</scope>
    <source>
        <strain evidence="6">h7</strain>
    </source>
</reference>
<dbReference type="InterPro" id="IPR001464">
    <property type="entry name" value="Annexin"/>
</dbReference>
<feature type="compositionally biased region" description="Pro residues" evidence="4">
    <location>
        <begin position="67"/>
        <end position="79"/>
    </location>
</feature>
<reference evidence="5 6" key="1">
    <citation type="submission" date="2014-04" db="EMBL/GenBank/DDBJ databases">
        <authorList>
            <consortium name="DOE Joint Genome Institute"/>
            <person name="Kuo A."/>
            <person name="Gay G."/>
            <person name="Dore J."/>
            <person name="Kohler A."/>
            <person name="Nagy L.G."/>
            <person name="Floudas D."/>
            <person name="Copeland A."/>
            <person name="Barry K.W."/>
            <person name="Cichocki N."/>
            <person name="Veneault-Fourrey C."/>
            <person name="LaButti K."/>
            <person name="Lindquist E.A."/>
            <person name="Lipzen A."/>
            <person name="Lundell T."/>
            <person name="Morin E."/>
            <person name="Murat C."/>
            <person name="Sun H."/>
            <person name="Tunlid A."/>
            <person name="Henrissat B."/>
            <person name="Grigoriev I.V."/>
            <person name="Hibbett D.S."/>
            <person name="Martin F."/>
            <person name="Nordberg H.P."/>
            <person name="Cantor M.N."/>
            <person name="Hua S.X."/>
        </authorList>
    </citation>
    <scope>NUCLEOTIDE SEQUENCE [LARGE SCALE GENOMIC DNA]</scope>
    <source>
        <strain evidence="6">h7</strain>
    </source>
</reference>
<evidence type="ECO:0000256" key="4">
    <source>
        <dbReference type="SAM" id="MobiDB-lite"/>
    </source>
</evidence>
<dbReference type="GO" id="GO:0005509">
    <property type="term" value="F:calcium ion binding"/>
    <property type="evidence" value="ECO:0007669"/>
    <property type="project" value="InterPro"/>
</dbReference>
<feature type="compositionally biased region" description="Pro residues" evidence="4">
    <location>
        <begin position="86"/>
        <end position="107"/>
    </location>
</feature>
<sequence length="620" mass="65158">MSSDPNAQQATSAGGPPTGAPPGQAAPPPAGQAPYPPPAGAPGQQPYPYPYPPPGGYGAPPGQQGYYPPPPGQYYPPPQAYAYPGYYPPPGQYPTPAAPYGQYPPPAAGQYLPPSCAPPGSPGAQAAQAASGAPGSYPQPTGSPAPSQGQYPPPAGAPPQGQYPPPAGAPPQGQYSPAPAPAAGPAQPPTTGQYPPGGGYAPQYPPYGMPTAVPAPHQPIIPGVNPIVPLGPGPPYAPPGQDPLFFLGTVIPDPRALPAPLGVQKVPGYDPAHDYNHLTGALGNANVPGNEAKLLQVILALSVAQRDALNDYCTAKSGVTLAGKVSACTGIGADFKNALLGLCHGPLWYDVELLKLAMDGVGTNERLLTELIMGRPGYEIRWLKTAYGMKYKKDLMERVDGELSKIGIRFGSKSDIQKVFAMALNAQKAADTPYVDDAQVNQDVEALHRASKKKDAITFAEILINRSDTHIAAVIVKFNTKHRSISKVIKDTFSGHMEMALLYIVHGVKPKRDRQGVWRDAKLLEKTMKGAGTRDTALTYHLIRTHWNPARMEAVKEAFAEYRKHKAKHFGANKEWSLYGRVKAETSGNYGALLLALIGAPPKVGKVGKDAPGVPVPQIA</sequence>
<dbReference type="GO" id="GO:0001786">
    <property type="term" value="F:phosphatidylserine binding"/>
    <property type="evidence" value="ECO:0007669"/>
    <property type="project" value="TreeGrafter"/>
</dbReference>
<dbReference type="GO" id="GO:0005544">
    <property type="term" value="F:calcium-dependent phospholipid binding"/>
    <property type="evidence" value="ECO:0007669"/>
    <property type="project" value="InterPro"/>
</dbReference>
<evidence type="ECO:0008006" key="7">
    <source>
        <dbReference type="Google" id="ProtNLM"/>
    </source>
</evidence>
<gene>
    <name evidence="5" type="ORF">M413DRAFT_449644</name>
</gene>
<dbReference type="STRING" id="686832.A0A0C2Y3G3"/>
<accession>A0A0C2Y3G3</accession>
<dbReference type="InterPro" id="IPR018502">
    <property type="entry name" value="Annexin_repeat"/>
</dbReference>
<name>A0A0C2Y3G3_HEBCY</name>
<feature type="compositionally biased region" description="Polar residues" evidence="4">
    <location>
        <begin position="1"/>
        <end position="12"/>
    </location>
</feature>
<dbReference type="OrthoDB" id="37886at2759"/>
<dbReference type="EMBL" id="KN831817">
    <property type="protein sequence ID" value="KIM35597.1"/>
    <property type="molecule type" value="Genomic_DNA"/>
</dbReference>
<evidence type="ECO:0000313" key="6">
    <source>
        <dbReference type="Proteomes" id="UP000053424"/>
    </source>
</evidence>
<evidence type="ECO:0000256" key="2">
    <source>
        <dbReference type="ARBA" id="ARBA00022737"/>
    </source>
</evidence>
<keyword evidence="2" id="KW-0677">Repeat</keyword>
<proteinExistence type="inferred from homology"/>
<dbReference type="GO" id="GO:0012506">
    <property type="term" value="C:vesicle membrane"/>
    <property type="evidence" value="ECO:0007669"/>
    <property type="project" value="TreeGrafter"/>
</dbReference>
<dbReference type="PANTHER" id="PTHR10502">
    <property type="entry name" value="ANNEXIN"/>
    <property type="match status" value="1"/>
</dbReference>
<feature type="compositionally biased region" description="Low complexity" evidence="4">
    <location>
        <begin position="122"/>
        <end position="150"/>
    </location>
</feature>
<dbReference type="PANTHER" id="PTHR10502:SF102">
    <property type="entry name" value="ANNEXIN B11"/>
    <property type="match status" value="1"/>
</dbReference>
<dbReference type="InterPro" id="IPR037104">
    <property type="entry name" value="Annexin_sf"/>
</dbReference>
<dbReference type="GO" id="GO:0005886">
    <property type="term" value="C:plasma membrane"/>
    <property type="evidence" value="ECO:0007669"/>
    <property type="project" value="TreeGrafter"/>
</dbReference>
<keyword evidence="6" id="KW-1185">Reference proteome</keyword>
<feature type="compositionally biased region" description="Pro residues" evidence="4">
    <location>
        <begin position="18"/>
        <end position="55"/>
    </location>
</feature>
<dbReference type="Proteomes" id="UP000053424">
    <property type="component" value="Unassembled WGS sequence"/>
</dbReference>
<dbReference type="Gene3D" id="1.10.220.10">
    <property type="entry name" value="Annexin"/>
    <property type="match status" value="3"/>
</dbReference>
<feature type="region of interest" description="Disordered" evidence="4">
    <location>
        <begin position="1"/>
        <end position="203"/>
    </location>
</feature>
<dbReference type="HOGENOM" id="CLU_025300_4_2_1"/>
<feature type="compositionally biased region" description="Pro residues" evidence="4">
    <location>
        <begin position="151"/>
        <end position="169"/>
    </location>
</feature>
<evidence type="ECO:0000256" key="1">
    <source>
        <dbReference type="ARBA" id="ARBA00007831"/>
    </source>
</evidence>
<dbReference type="SUPFAM" id="SSF47874">
    <property type="entry name" value="Annexin"/>
    <property type="match status" value="1"/>
</dbReference>
<dbReference type="PRINTS" id="PR00196">
    <property type="entry name" value="ANNEXIN"/>
</dbReference>
<evidence type="ECO:0000313" key="5">
    <source>
        <dbReference type="EMBL" id="KIM35597.1"/>
    </source>
</evidence>
<protein>
    <recommendedName>
        <fullName evidence="7">Annexin</fullName>
    </recommendedName>
</protein>